<dbReference type="InterPro" id="IPR011527">
    <property type="entry name" value="ABC1_TM_dom"/>
</dbReference>
<evidence type="ECO:0000259" key="10">
    <source>
        <dbReference type="PROSITE" id="PS50929"/>
    </source>
</evidence>
<keyword evidence="3 8" id="KW-0812">Transmembrane</keyword>
<keyword evidence="2" id="KW-0813">Transport</keyword>
<dbReference type="InterPro" id="IPR017871">
    <property type="entry name" value="ABC_transporter-like_CS"/>
</dbReference>
<dbReference type="Proteomes" id="UP000179448">
    <property type="component" value="Unassembled WGS sequence"/>
</dbReference>
<dbReference type="InterPro" id="IPR003593">
    <property type="entry name" value="AAA+_ATPase"/>
</dbReference>
<dbReference type="GO" id="GO:0034040">
    <property type="term" value="F:ATPase-coupled lipid transmembrane transporter activity"/>
    <property type="evidence" value="ECO:0007669"/>
    <property type="project" value="TreeGrafter"/>
</dbReference>
<dbReference type="PROSITE" id="PS50893">
    <property type="entry name" value="ABC_TRANSPORTER_2"/>
    <property type="match status" value="1"/>
</dbReference>
<keyword evidence="7 8" id="KW-0472">Membrane</keyword>
<feature type="domain" description="ABC transporter" evidence="9">
    <location>
        <begin position="357"/>
        <end position="591"/>
    </location>
</feature>
<dbReference type="SUPFAM" id="SSF90123">
    <property type="entry name" value="ABC transporter transmembrane region"/>
    <property type="match status" value="1"/>
</dbReference>
<feature type="transmembrane region" description="Helical" evidence="8">
    <location>
        <begin position="150"/>
        <end position="173"/>
    </location>
</feature>
<dbReference type="PANTHER" id="PTHR24221:SF654">
    <property type="entry name" value="ATP-BINDING CASSETTE SUB-FAMILY B MEMBER 6"/>
    <property type="match status" value="1"/>
</dbReference>
<dbReference type="InterPro" id="IPR027417">
    <property type="entry name" value="P-loop_NTPase"/>
</dbReference>
<dbReference type="SMART" id="SM00382">
    <property type="entry name" value="AAA"/>
    <property type="match status" value="1"/>
</dbReference>
<dbReference type="GO" id="GO:0005886">
    <property type="term" value="C:plasma membrane"/>
    <property type="evidence" value="ECO:0007669"/>
    <property type="project" value="UniProtKB-SubCell"/>
</dbReference>
<keyword evidence="5" id="KW-0067">ATP-binding</keyword>
<dbReference type="GO" id="GO:0016887">
    <property type="term" value="F:ATP hydrolysis activity"/>
    <property type="evidence" value="ECO:0007669"/>
    <property type="project" value="InterPro"/>
</dbReference>
<proteinExistence type="predicted"/>
<comment type="subcellular location">
    <subcellularLocation>
        <location evidence="1">Cell membrane</location>
        <topology evidence="1">Multi-pass membrane protein</topology>
    </subcellularLocation>
</comment>
<dbReference type="SUPFAM" id="SSF52540">
    <property type="entry name" value="P-loop containing nucleoside triphosphate hydrolases"/>
    <property type="match status" value="1"/>
</dbReference>
<dbReference type="CDD" id="cd07346">
    <property type="entry name" value="ABC_6TM_exporters"/>
    <property type="match status" value="1"/>
</dbReference>
<dbReference type="AlphaFoldDB" id="A0A1F6WQZ5"/>
<dbReference type="FunFam" id="3.40.50.300:FF:000287">
    <property type="entry name" value="Multidrug ABC transporter ATP-binding protein"/>
    <property type="match status" value="1"/>
</dbReference>
<evidence type="ECO:0000313" key="12">
    <source>
        <dbReference type="Proteomes" id="UP000179448"/>
    </source>
</evidence>
<evidence type="ECO:0008006" key="13">
    <source>
        <dbReference type="Google" id="ProtNLM"/>
    </source>
</evidence>
<evidence type="ECO:0000256" key="2">
    <source>
        <dbReference type="ARBA" id="ARBA00022448"/>
    </source>
</evidence>
<dbReference type="STRING" id="1801766.A2997_01865"/>
<comment type="caution">
    <text evidence="11">The sequence shown here is derived from an EMBL/GenBank/DDBJ whole genome shotgun (WGS) entry which is preliminary data.</text>
</comment>
<evidence type="ECO:0000256" key="7">
    <source>
        <dbReference type="ARBA" id="ARBA00023136"/>
    </source>
</evidence>
<dbReference type="PANTHER" id="PTHR24221">
    <property type="entry name" value="ATP-BINDING CASSETTE SUB-FAMILY B"/>
    <property type="match status" value="1"/>
</dbReference>
<sequence length="595" mass="67878">MKNKKDKQKKKSVSLITVWKYYRIHMRGYVPHIIVVLISGIGTAIVSSYTPVLFKKIIDFFVNVPETITYGNIPHELKYLILMLGAVYIIGFILHRFLAYIPAYVESKVMERLRNFTLAQLFKHSMRFFSDTFSGGLVTKSSRYIESFESVFDTVAFSFTITLFTLISIFYFVTRENKWLSVVFLAWFAVYALFIYLFLDKKIRLDGEKAEKSSEASSALSDIISNIFTVKFFSQHKKELNTYGSISSEEGKARRKAWYFNSTTDAAYSLLSVFFELLGLYLVMIMWSKGLVSPGVVVLFVLYANRVSEIYWNISWHVRSFSKALTDAKEMVAIFEQDPEILDPVMPERVKIKSGVIKFNDVAFTYVNGQTVFKKFSLEIPSGQKVGIVGYSGSGKTTLTELLLRFMDVNNGSITIDGQDIRSIRQDDLRRHISYVPQDPVLFHRTIKENIMYARPSATMKEIITAAKQAHAHEFIMDLPNGYNTFVGERGIKLSGGQRQRIAIARVMLQETPILILDEATSSLDSISESAIQEAFIEAMKNRTTLVIAHRLSTVAHLDRIIVLDNGKIVEEGTHNNLIAKNGYYAELWEHQVIV</sequence>
<accession>A0A1F6WQZ5</accession>
<gene>
    <name evidence="11" type="ORF">A2997_01865</name>
</gene>
<feature type="transmembrane region" description="Helical" evidence="8">
    <location>
        <begin position="29"/>
        <end position="49"/>
    </location>
</feature>
<evidence type="ECO:0000256" key="8">
    <source>
        <dbReference type="SAM" id="Phobius"/>
    </source>
</evidence>
<dbReference type="Gene3D" id="1.20.1560.10">
    <property type="entry name" value="ABC transporter type 1, transmembrane domain"/>
    <property type="match status" value="1"/>
</dbReference>
<dbReference type="Pfam" id="PF00005">
    <property type="entry name" value="ABC_tran"/>
    <property type="match status" value="1"/>
</dbReference>
<reference evidence="11 12" key="1">
    <citation type="journal article" date="2016" name="Nat. Commun.">
        <title>Thousands of microbial genomes shed light on interconnected biogeochemical processes in an aquifer system.</title>
        <authorList>
            <person name="Anantharaman K."/>
            <person name="Brown C.T."/>
            <person name="Hug L.A."/>
            <person name="Sharon I."/>
            <person name="Castelle C.J."/>
            <person name="Probst A.J."/>
            <person name="Thomas B.C."/>
            <person name="Singh A."/>
            <person name="Wilkins M.J."/>
            <person name="Karaoz U."/>
            <person name="Brodie E.L."/>
            <person name="Williams K.H."/>
            <person name="Hubbard S.S."/>
            <person name="Banfield J.F."/>
        </authorList>
    </citation>
    <scope>NUCLEOTIDE SEQUENCE [LARGE SCALE GENOMIC DNA]</scope>
</reference>
<evidence type="ECO:0000313" key="11">
    <source>
        <dbReference type="EMBL" id="OGI84165.1"/>
    </source>
</evidence>
<name>A0A1F6WQZ5_9BACT</name>
<dbReference type="InterPro" id="IPR003439">
    <property type="entry name" value="ABC_transporter-like_ATP-bd"/>
</dbReference>
<feature type="transmembrane region" description="Helical" evidence="8">
    <location>
        <begin position="79"/>
        <end position="105"/>
    </location>
</feature>
<dbReference type="PROSITE" id="PS00211">
    <property type="entry name" value="ABC_TRANSPORTER_1"/>
    <property type="match status" value="1"/>
</dbReference>
<dbReference type="GO" id="GO:0140359">
    <property type="term" value="F:ABC-type transporter activity"/>
    <property type="evidence" value="ECO:0007669"/>
    <property type="project" value="InterPro"/>
</dbReference>
<keyword evidence="6 8" id="KW-1133">Transmembrane helix</keyword>
<evidence type="ECO:0000256" key="3">
    <source>
        <dbReference type="ARBA" id="ARBA00022692"/>
    </source>
</evidence>
<dbReference type="Pfam" id="PF00664">
    <property type="entry name" value="ABC_membrane"/>
    <property type="match status" value="1"/>
</dbReference>
<feature type="transmembrane region" description="Helical" evidence="8">
    <location>
        <begin position="179"/>
        <end position="199"/>
    </location>
</feature>
<evidence type="ECO:0000256" key="1">
    <source>
        <dbReference type="ARBA" id="ARBA00004651"/>
    </source>
</evidence>
<dbReference type="EMBL" id="MFUQ01000001">
    <property type="protein sequence ID" value="OGI84165.1"/>
    <property type="molecule type" value="Genomic_DNA"/>
</dbReference>
<organism evidence="11 12">
    <name type="scientific">Candidatus Nomurabacteria bacterium RIFCSPLOWO2_01_FULL_36_10b</name>
    <dbReference type="NCBI Taxonomy" id="1801766"/>
    <lineage>
        <taxon>Bacteria</taxon>
        <taxon>Candidatus Nomuraibacteriota</taxon>
    </lineage>
</organism>
<evidence type="ECO:0000256" key="6">
    <source>
        <dbReference type="ARBA" id="ARBA00022989"/>
    </source>
</evidence>
<dbReference type="PROSITE" id="PS50929">
    <property type="entry name" value="ABC_TM1F"/>
    <property type="match status" value="1"/>
</dbReference>
<dbReference type="InterPro" id="IPR039421">
    <property type="entry name" value="Type_1_exporter"/>
</dbReference>
<evidence type="ECO:0000256" key="4">
    <source>
        <dbReference type="ARBA" id="ARBA00022741"/>
    </source>
</evidence>
<dbReference type="InterPro" id="IPR036640">
    <property type="entry name" value="ABC1_TM_sf"/>
</dbReference>
<protein>
    <recommendedName>
        <fullName evidence="13">ABC transporter ATP-binding protein</fullName>
    </recommendedName>
</protein>
<keyword evidence="4" id="KW-0547">Nucleotide-binding</keyword>
<dbReference type="Gene3D" id="3.40.50.300">
    <property type="entry name" value="P-loop containing nucleotide triphosphate hydrolases"/>
    <property type="match status" value="1"/>
</dbReference>
<evidence type="ECO:0000256" key="5">
    <source>
        <dbReference type="ARBA" id="ARBA00022840"/>
    </source>
</evidence>
<dbReference type="GO" id="GO:0005524">
    <property type="term" value="F:ATP binding"/>
    <property type="evidence" value="ECO:0007669"/>
    <property type="project" value="UniProtKB-KW"/>
</dbReference>
<evidence type="ECO:0000259" key="9">
    <source>
        <dbReference type="PROSITE" id="PS50893"/>
    </source>
</evidence>
<feature type="domain" description="ABC transmembrane type-1" evidence="10">
    <location>
        <begin position="34"/>
        <end position="323"/>
    </location>
</feature>